<reference evidence="2" key="1">
    <citation type="journal article" date="2019" name="Int. J. Syst. Evol. Microbiol.">
        <title>The Global Catalogue of Microorganisms (GCM) 10K type strain sequencing project: providing services to taxonomists for standard genome sequencing and annotation.</title>
        <authorList>
            <consortium name="The Broad Institute Genomics Platform"/>
            <consortium name="The Broad Institute Genome Sequencing Center for Infectious Disease"/>
            <person name="Wu L."/>
            <person name="Ma J."/>
        </authorList>
    </citation>
    <scope>NUCLEOTIDE SEQUENCE [LARGE SCALE GENOMIC DNA]</scope>
    <source>
        <strain evidence="2">CCUG 49571</strain>
    </source>
</reference>
<dbReference type="InterPro" id="IPR023393">
    <property type="entry name" value="START-like_dom_sf"/>
</dbReference>
<evidence type="ECO:0000313" key="2">
    <source>
        <dbReference type="Proteomes" id="UP001596028"/>
    </source>
</evidence>
<dbReference type="CDD" id="cd07820">
    <property type="entry name" value="SRPBCC_3"/>
    <property type="match status" value="1"/>
</dbReference>
<comment type="caution">
    <text evidence="1">The sequence shown here is derived from an EMBL/GenBank/DDBJ whole genome shotgun (WGS) entry which is preliminary data.</text>
</comment>
<dbReference type="Proteomes" id="UP001596028">
    <property type="component" value="Unassembled WGS sequence"/>
</dbReference>
<evidence type="ECO:0000313" key="1">
    <source>
        <dbReference type="EMBL" id="MFC4600769.1"/>
    </source>
</evidence>
<dbReference type="InterPro" id="IPR019587">
    <property type="entry name" value="Polyketide_cyclase/dehydratase"/>
</dbReference>
<dbReference type="Gene3D" id="3.30.530.20">
    <property type="match status" value="1"/>
</dbReference>
<gene>
    <name evidence="1" type="ORF">ACFO3S_21170</name>
</gene>
<dbReference type="SUPFAM" id="SSF55961">
    <property type="entry name" value="Bet v1-like"/>
    <property type="match status" value="1"/>
</dbReference>
<proteinExistence type="predicted"/>
<protein>
    <submittedName>
        <fullName evidence="1">SRPBCC family protein</fullName>
    </submittedName>
</protein>
<dbReference type="EMBL" id="JBHSEP010000019">
    <property type="protein sequence ID" value="MFC4600769.1"/>
    <property type="molecule type" value="Genomic_DNA"/>
</dbReference>
<dbReference type="RefSeq" id="WP_378100157.1">
    <property type="nucleotide sequence ID" value="NZ_JBHSEP010000019.1"/>
</dbReference>
<dbReference type="Pfam" id="PF10604">
    <property type="entry name" value="Polyketide_cyc2"/>
    <property type="match status" value="1"/>
</dbReference>
<accession>A0ABV9FHV8</accession>
<keyword evidence="2" id="KW-1185">Reference proteome</keyword>
<sequence>MVVVQTRIVIEAPIRRCFDLARDIDAHTRTVWKHTKEKAVDGVTSGPIGLGQTVTFEATHFGMRQRLTSLITEFREPSLFVDEMQQGAFKKLRHVHEFEEADGRTVMTDTLYFEAPLGMIGRAAEILVLKTYMRRFLEHRNAQLKKLAEQPA</sequence>
<organism evidence="1 2">
    <name type="scientific">Cohnella hongkongensis</name>
    <dbReference type="NCBI Taxonomy" id="178337"/>
    <lineage>
        <taxon>Bacteria</taxon>
        <taxon>Bacillati</taxon>
        <taxon>Bacillota</taxon>
        <taxon>Bacilli</taxon>
        <taxon>Bacillales</taxon>
        <taxon>Paenibacillaceae</taxon>
        <taxon>Cohnella</taxon>
    </lineage>
</organism>
<name>A0ABV9FHV8_9BACL</name>